<dbReference type="AlphaFoldDB" id="A0A1L3SL78"/>
<evidence type="ECO:0000256" key="4">
    <source>
        <dbReference type="ARBA" id="ARBA00005163"/>
    </source>
</evidence>
<keyword evidence="14" id="KW-0408">Iron</keyword>
<accession>A0A1L3SL78</accession>
<dbReference type="CDD" id="cd03495">
    <property type="entry name" value="SQR_TypeC_SdhD_like"/>
    <property type="match status" value="1"/>
</dbReference>
<proteinExistence type="predicted"/>
<dbReference type="OrthoDB" id="9809280at2"/>
<dbReference type="InterPro" id="IPR000701">
    <property type="entry name" value="SuccDH_FuR_B_TM-su"/>
</dbReference>
<feature type="transmembrane region" description="Helical" evidence="16">
    <location>
        <begin position="60"/>
        <end position="78"/>
    </location>
</feature>
<evidence type="ECO:0000313" key="17">
    <source>
        <dbReference type="EMBL" id="APH70062.1"/>
    </source>
</evidence>
<comment type="function">
    <text evidence="2">Membrane-anchoring subunit of succinate dehydrogenase (SDH).</text>
</comment>
<evidence type="ECO:0000256" key="14">
    <source>
        <dbReference type="ARBA" id="ARBA00023004"/>
    </source>
</evidence>
<evidence type="ECO:0000256" key="7">
    <source>
        <dbReference type="ARBA" id="ARBA00022448"/>
    </source>
</evidence>
<evidence type="ECO:0000256" key="11">
    <source>
        <dbReference type="ARBA" id="ARBA00022723"/>
    </source>
</evidence>
<dbReference type="NCBIfam" id="TIGR02968">
    <property type="entry name" value="succ_dehyd_anc"/>
    <property type="match status" value="1"/>
</dbReference>
<evidence type="ECO:0000256" key="6">
    <source>
        <dbReference type="ARBA" id="ARBA00019425"/>
    </source>
</evidence>
<comment type="subunit">
    <text evidence="5">Part of an enzyme complex containing four subunits: a flavoprotein, an iron-sulfur protein, plus two membrane-anchoring proteins, SdhC and SdhD.</text>
</comment>
<evidence type="ECO:0000256" key="16">
    <source>
        <dbReference type="SAM" id="Phobius"/>
    </source>
</evidence>
<keyword evidence="11" id="KW-0479">Metal-binding</keyword>
<dbReference type="InterPro" id="IPR014312">
    <property type="entry name" value="Succ_DH_anchor"/>
</dbReference>
<dbReference type="InterPro" id="IPR034804">
    <property type="entry name" value="SQR/QFR_C/D"/>
</dbReference>
<dbReference type="GO" id="GO:0006099">
    <property type="term" value="P:tricarboxylic acid cycle"/>
    <property type="evidence" value="ECO:0007669"/>
    <property type="project" value="UniProtKB-UniPathway"/>
</dbReference>
<evidence type="ECO:0000256" key="5">
    <source>
        <dbReference type="ARBA" id="ARBA00011558"/>
    </source>
</evidence>
<feature type="transmembrane region" description="Helical" evidence="16">
    <location>
        <begin position="99"/>
        <end position="125"/>
    </location>
</feature>
<gene>
    <name evidence="17" type="ORF">BSQ44_00700</name>
</gene>
<keyword evidence="13 16" id="KW-1133">Transmembrane helix</keyword>
<dbReference type="RefSeq" id="WP_072601475.1">
    <property type="nucleotide sequence ID" value="NZ_CP018171.1"/>
</dbReference>
<keyword evidence="15 16" id="KW-0472">Membrane</keyword>
<dbReference type="Pfam" id="PF01127">
    <property type="entry name" value="Sdh_cyt"/>
    <property type="match status" value="1"/>
</dbReference>
<sequence length="127" mass="13727">MADMQTPLRKVRGLGSSRGGTAHFWRVRVTSVALVPLSLFAIWLVLSTFGSGYLETRATLAHPVVAILLGLFVVITLDHMRSGMEEIIADYIHGEGLKLALLMLNLFFVLVVGGACLFALLKIAFGG</sequence>
<dbReference type="UniPathway" id="UPA00223"/>
<evidence type="ECO:0000256" key="10">
    <source>
        <dbReference type="ARBA" id="ARBA00022692"/>
    </source>
</evidence>
<evidence type="ECO:0000256" key="1">
    <source>
        <dbReference type="ARBA" id="ARBA00001971"/>
    </source>
</evidence>
<dbReference type="SUPFAM" id="SSF81343">
    <property type="entry name" value="Fumarate reductase respiratory complex transmembrane subunits"/>
    <property type="match status" value="1"/>
</dbReference>
<name>A0A1L3SL78_9HYPH</name>
<keyword evidence="9" id="KW-0349">Heme</keyword>
<keyword evidence="10 16" id="KW-0812">Transmembrane</keyword>
<organism evidence="17 18">
    <name type="scientific">Aquibium oceanicum</name>
    <dbReference type="NCBI Taxonomy" id="1670800"/>
    <lineage>
        <taxon>Bacteria</taxon>
        <taxon>Pseudomonadati</taxon>
        <taxon>Pseudomonadota</taxon>
        <taxon>Alphaproteobacteria</taxon>
        <taxon>Hyphomicrobiales</taxon>
        <taxon>Phyllobacteriaceae</taxon>
        <taxon>Aquibium</taxon>
    </lineage>
</organism>
<reference evidence="18" key="1">
    <citation type="submission" date="2016-11" db="EMBL/GenBank/DDBJ databases">
        <title>Mesorhizobium oceanicum sp. nov., isolated from deep seawater in South China Sea.</title>
        <authorList>
            <person name="Fu G.-Y."/>
        </authorList>
    </citation>
    <scope>NUCLEOTIDE SEQUENCE [LARGE SCALE GENOMIC DNA]</scope>
    <source>
        <strain evidence="18">B7</strain>
    </source>
</reference>
<evidence type="ECO:0000256" key="13">
    <source>
        <dbReference type="ARBA" id="ARBA00022989"/>
    </source>
</evidence>
<keyword evidence="18" id="KW-1185">Reference proteome</keyword>
<evidence type="ECO:0000256" key="15">
    <source>
        <dbReference type="ARBA" id="ARBA00023136"/>
    </source>
</evidence>
<feature type="transmembrane region" description="Helical" evidence="16">
    <location>
        <begin position="32"/>
        <end position="54"/>
    </location>
</feature>
<evidence type="ECO:0000256" key="9">
    <source>
        <dbReference type="ARBA" id="ARBA00022617"/>
    </source>
</evidence>
<evidence type="ECO:0000256" key="12">
    <source>
        <dbReference type="ARBA" id="ARBA00022982"/>
    </source>
</evidence>
<protein>
    <recommendedName>
        <fullName evidence="6">Succinate dehydrogenase hydrophobic membrane anchor subunit</fullName>
    </recommendedName>
</protein>
<dbReference type="Gene3D" id="1.20.1300.10">
    <property type="entry name" value="Fumarate reductase/succinate dehydrogenase, transmembrane subunit"/>
    <property type="match status" value="1"/>
</dbReference>
<dbReference type="STRING" id="1670800.BSQ44_00700"/>
<dbReference type="GO" id="GO:0020037">
    <property type="term" value="F:heme binding"/>
    <property type="evidence" value="ECO:0007669"/>
    <property type="project" value="InterPro"/>
</dbReference>
<comment type="subcellular location">
    <subcellularLocation>
        <location evidence="3">Membrane</location>
        <topology evidence="3">Multi-pass membrane protein</topology>
    </subcellularLocation>
</comment>
<comment type="pathway">
    <text evidence="4">Carbohydrate metabolism; tricarboxylic acid cycle.</text>
</comment>
<dbReference type="Proteomes" id="UP000182840">
    <property type="component" value="Chromosome"/>
</dbReference>
<evidence type="ECO:0000256" key="2">
    <source>
        <dbReference type="ARBA" id="ARBA00004050"/>
    </source>
</evidence>
<evidence type="ECO:0000256" key="8">
    <source>
        <dbReference type="ARBA" id="ARBA00022532"/>
    </source>
</evidence>
<keyword evidence="12" id="KW-0249">Electron transport</keyword>
<evidence type="ECO:0000256" key="3">
    <source>
        <dbReference type="ARBA" id="ARBA00004141"/>
    </source>
</evidence>
<dbReference type="GO" id="GO:0016020">
    <property type="term" value="C:membrane"/>
    <property type="evidence" value="ECO:0007669"/>
    <property type="project" value="UniProtKB-SubCell"/>
</dbReference>
<dbReference type="KEGG" id="meso:BSQ44_00700"/>
<dbReference type="GO" id="GO:0046872">
    <property type="term" value="F:metal ion binding"/>
    <property type="evidence" value="ECO:0007669"/>
    <property type="project" value="UniProtKB-KW"/>
</dbReference>
<keyword evidence="8" id="KW-0816">Tricarboxylic acid cycle</keyword>
<keyword evidence="7" id="KW-0813">Transport</keyword>
<dbReference type="EMBL" id="CP018171">
    <property type="protein sequence ID" value="APH70062.1"/>
    <property type="molecule type" value="Genomic_DNA"/>
</dbReference>
<evidence type="ECO:0000313" key="18">
    <source>
        <dbReference type="Proteomes" id="UP000182840"/>
    </source>
</evidence>
<comment type="cofactor">
    <cofactor evidence="1">
        <name>heme</name>
        <dbReference type="ChEBI" id="CHEBI:30413"/>
    </cofactor>
</comment>